<accession>A0A0W8FP20</accession>
<dbReference type="EMBL" id="LNQE01000946">
    <property type="protein sequence ID" value="KUG22664.1"/>
    <property type="molecule type" value="Genomic_DNA"/>
</dbReference>
<gene>
    <name evidence="1" type="ORF">ASZ90_007559</name>
</gene>
<dbReference type="Gene3D" id="3.60.21.10">
    <property type="match status" value="1"/>
</dbReference>
<evidence type="ECO:0000313" key="1">
    <source>
        <dbReference type="EMBL" id="KUG22664.1"/>
    </source>
</evidence>
<name>A0A0W8FP20_9ZZZZ</name>
<protein>
    <submittedName>
        <fullName evidence="1">Interpro</fullName>
    </submittedName>
</protein>
<comment type="caution">
    <text evidence="1">The sequence shown here is derived from an EMBL/GenBank/DDBJ whole genome shotgun (WGS) entry which is preliminary data.</text>
</comment>
<organism evidence="1">
    <name type="scientific">hydrocarbon metagenome</name>
    <dbReference type="NCBI Taxonomy" id="938273"/>
    <lineage>
        <taxon>unclassified sequences</taxon>
        <taxon>metagenomes</taxon>
        <taxon>ecological metagenomes</taxon>
    </lineage>
</organism>
<dbReference type="InterPro" id="IPR022507">
    <property type="entry name" value="Metallophosphoesterase_RPA4764"/>
</dbReference>
<dbReference type="InterPro" id="IPR029052">
    <property type="entry name" value="Metallo-depent_PP-like"/>
</dbReference>
<dbReference type="AlphaFoldDB" id="A0A0W8FP20"/>
<reference evidence="1" key="1">
    <citation type="journal article" date="2015" name="Proc. Natl. Acad. Sci. U.S.A.">
        <title>Networks of energetic and metabolic interactions define dynamics in microbial communities.</title>
        <authorList>
            <person name="Embree M."/>
            <person name="Liu J.K."/>
            <person name="Al-Bassam M.M."/>
            <person name="Zengler K."/>
        </authorList>
    </citation>
    <scope>NUCLEOTIDE SEQUENCE</scope>
</reference>
<dbReference type="NCBIfam" id="TIGR03768">
    <property type="entry name" value="RPA4764"/>
    <property type="match status" value="1"/>
</dbReference>
<dbReference type="SUPFAM" id="SSF56300">
    <property type="entry name" value="Metallo-dependent phosphatases"/>
    <property type="match status" value="1"/>
</dbReference>
<sequence length="710" mass="79026">MPSKAMLTADAWKREGMKKKLFPLFIIGQQRIIYFRNQNDRRGFMKAFYEYKKFCLVFLTGLLIFSLSGCTGGGNDSQVQEYPIDSDVQKTDQRMLSFLFTPDFKADTTRLSQVSQYDGGGYGIWEFGAALPVMPRTTSATFGIMPDGYVVSALPPKAKLLHFFTITDIHITDKEAPNQMIYLQQLDPTYSGPNTSIYSPVMMYTTHVLDAAIQTVNALHNKDNKANPFDFGISLGDTCNNTSYNELRWYIDVIDGKVITPSSGDHLGANTIDYQKPYKAAGLDKTIPWYQALGNHDHFYIGSFPVDANATLGIRDSYISGNVWAVADFLDPTLEGTFPVMFNMDKMKTGTLYYQGVIDGSTPLGNIIQTGLAPQIPPPTVAADANRRSLLRTEWISEFFNTSSNPVGHGFNLVNPTQESGFACYSFLPKSNIPIKIIVLDDTQSETDGSKDIHGHGFLDANRWAWLRAELAAGQAANQLMIIAAHIPIAVVKIGDETEWWLGDRTAKPTDSWWTDTIDTTDNAVTLAELIETLQNTPNLLMWIAGHRHLNTVKAFISPDPTHPEYGFWQVETSSLRDFPQQFRTFEIYLNSDYTISIKTINVDPAVKAGTPAATSRKYAIAAQQIVQNNLRLNNPNAATIGTSPVDIFLPSMDPTRDQGGTLLVPNYTYTDPTIIYGTVPGVPYNASYNATLYKQLSPTMKEYLRALFP</sequence>
<proteinExistence type="predicted"/>